<reference evidence="3 4" key="1">
    <citation type="journal article" date="2019" name="Sci. Rep.">
        <title>Comparative genomics of chytrid fungi reveal insights into the obligate biotrophic and pathogenic lifestyle of Synchytrium endobioticum.</title>
        <authorList>
            <person name="van de Vossenberg B.T.L.H."/>
            <person name="Warris S."/>
            <person name="Nguyen H.D.T."/>
            <person name="van Gent-Pelzer M.P.E."/>
            <person name="Joly D.L."/>
            <person name="van de Geest H.C."/>
            <person name="Bonants P.J.M."/>
            <person name="Smith D.S."/>
            <person name="Levesque C.A."/>
            <person name="van der Lee T.A.J."/>
        </authorList>
    </citation>
    <scope>NUCLEOTIDE SEQUENCE [LARGE SCALE GENOMIC DNA]</scope>
    <source>
        <strain evidence="3 4">JEL517</strain>
    </source>
</reference>
<dbReference type="SUPFAM" id="SSF47473">
    <property type="entry name" value="EF-hand"/>
    <property type="match status" value="1"/>
</dbReference>
<dbReference type="AlphaFoldDB" id="A0A507BYX8"/>
<evidence type="ECO:0000259" key="2">
    <source>
        <dbReference type="PROSITE" id="PS50222"/>
    </source>
</evidence>
<keyword evidence="4" id="KW-1185">Reference proteome</keyword>
<evidence type="ECO:0000313" key="3">
    <source>
        <dbReference type="EMBL" id="TPX32321.1"/>
    </source>
</evidence>
<gene>
    <name evidence="3" type="ORF">SmJEL517_g04508</name>
</gene>
<feature type="domain" description="EF-hand" evidence="2">
    <location>
        <begin position="130"/>
        <end position="163"/>
    </location>
</feature>
<dbReference type="GeneID" id="42005733"/>
<proteinExistence type="predicted"/>
<dbReference type="InterPro" id="IPR002048">
    <property type="entry name" value="EF_hand_dom"/>
</dbReference>
<protein>
    <recommendedName>
        <fullName evidence="2">EF-hand domain-containing protein</fullName>
    </recommendedName>
</protein>
<dbReference type="Gene3D" id="1.10.238.10">
    <property type="entry name" value="EF-hand"/>
    <property type="match status" value="1"/>
</dbReference>
<dbReference type="InterPro" id="IPR018247">
    <property type="entry name" value="EF_Hand_1_Ca_BS"/>
</dbReference>
<evidence type="ECO:0000313" key="4">
    <source>
        <dbReference type="Proteomes" id="UP000319731"/>
    </source>
</evidence>
<organism evidence="3 4">
    <name type="scientific">Synchytrium microbalum</name>
    <dbReference type="NCBI Taxonomy" id="1806994"/>
    <lineage>
        <taxon>Eukaryota</taxon>
        <taxon>Fungi</taxon>
        <taxon>Fungi incertae sedis</taxon>
        <taxon>Chytridiomycota</taxon>
        <taxon>Chytridiomycota incertae sedis</taxon>
        <taxon>Chytridiomycetes</taxon>
        <taxon>Synchytriales</taxon>
        <taxon>Synchytriaceae</taxon>
        <taxon>Synchytrium</taxon>
    </lineage>
</organism>
<dbReference type="PROSITE" id="PS00018">
    <property type="entry name" value="EF_HAND_1"/>
    <property type="match status" value="1"/>
</dbReference>
<dbReference type="PROSITE" id="PS50222">
    <property type="entry name" value="EF_HAND_2"/>
    <property type="match status" value="1"/>
</dbReference>
<dbReference type="EMBL" id="QEAO01000031">
    <property type="protein sequence ID" value="TPX32321.1"/>
    <property type="molecule type" value="Genomic_DNA"/>
</dbReference>
<accession>A0A507BYX8</accession>
<dbReference type="Pfam" id="PF13833">
    <property type="entry name" value="EF-hand_8"/>
    <property type="match status" value="1"/>
</dbReference>
<keyword evidence="1" id="KW-0106">Calcium</keyword>
<dbReference type="InterPro" id="IPR011992">
    <property type="entry name" value="EF-hand-dom_pair"/>
</dbReference>
<name>A0A507BYX8_9FUNG</name>
<sequence length="163" mass="17735">MAGYSGTQTTSSSRPYNAAAQDHCLGYLAKDKKITPNDIKIKIEALQPNIKSMHGGKMAKLLFSSTEDVNREGLANLASSLAKNDWNWNTSVGDGDIATEALSFFQPAGGPITKTELKRLAAFFSPYGVPWKEDVSTLLKLFDKDGDGVIGIDDFKSMLSQRK</sequence>
<dbReference type="Proteomes" id="UP000319731">
    <property type="component" value="Unassembled WGS sequence"/>
</dbReference>
<evidence type="ECO:0000256" key="1">
    <source>
        <dbReference type="ARBA" id="ARBA00022837"/>
    </source>
</evidence>
<dbReference type="GO" id="GO:0005509">
    <property type="term" value="F:calcium ion binding"/>
    <property type="evidence" value="ECO:0007669"/>
    <property type="project" value="InterPro"/>
</dbReference>
<dbReference type="OrthoDB" id="26525at2759"/>
<dbReference type="RefSeq" id="XP_031023546.1">
    <property type="nucleotide sequence ID" value="XM_031170436.1"/>
</dbReference>
<comment type="caution">
    <text evidence="3">The sequence shown here is derived from an EMBL/GenBank/DDBJ whole genome shotgun (WGS) entry which is preliminary data.</text>
</comment>